<feature type="disulfide bond" evidence="11">
    <location>
        <begin position="181"/>
        <end position="208"/>
    </location>
</feature>
<comment type="subcellular location">
    <subcellularLocation>
        <location evidence="1">Secreted</location>
    </subcellularLocation>
</comment>
<evidence type="ECO:0000256" key="7">
    <source>
        <dbReference type="ARBA" id="ARBA00022837"/>
    </source>
</evidence>
<evidence type="ECO:0000256" key="9">
    <source>
        <dbReference type="ARBA" id="ARBA00023157"/>
    </source>
</evidence>
<keyword evidence="9 11" id="KW-1015">Disulfide bond</keyword>
<feature type="signal peptide" evidence="12">
    <location>
        <begin position="1"/>
        <end position="21"/>
    </location>
</feature>
<name>C3YC35_BRAFL</name>
<dbReference type="CDD" id="cd00033">
    <property type="entry name" value="CCP"/>
    <property type="match status" value="5"/>
</dbReference>
<dbReference type="AlphaFoldDB" id="C3YC35"/>
<feature type="domain" description="Sushi" evidence="13">
    <location>
        <begin position="270"/>
        <end position="329"/>
    </location>
</feature>
<evidence type="ECO:0000256" key="10">
    <source>
        <dbReference type="ARBA" id="ARBA00023180"/>
    </source>
</evidence>
<dbReference type="FunFam" id="2.10.70.10:FF:000064">
    <property type="entry name" value="Fibulin 7"/>
    <property type="match status" value="1"/>
</dbReference>
<dbReference type="eggNOG" id="KOG4297">
    <property type="taxonomic scope" value="Eukaryota"/>
</dbReference>
<evidence type="ECO:0000256" key="2">
    <source>
        <dbReference type="ARBA" id="ARBA00022525"/>
    </source>
</evidence>
<keyword evidence="4 11" id="KW-0768">Sushi</keyword>
<evidence type="ECO:0000256" key="11">
    <source>
        <dbReference type="PROSITE-ProRule" id="PRU00302"/>
    </source>
</evidence>
<dbReference type="InParanoid" id="C3YC35"/>
<evidence type="ECO:0000256" key="3">
    <source>
        <dbReference type="ARBA" id="ARBA00022536"/>
    </source>
</evidence>
<gene>
    <name evidence="14" type="ORF">BRAFLDRAFT_92076</name>
</gene>
<dbReference type="SMART" id="SM00032">
    <property type="entry name" value="CCP"/>
    <property type="match status" value="6"/>
</dbReference>
<reference evidence="14" key="1">
    <citation type="journal article" date="2008" name="Nature">
        <title>The amphioxus genome and the evolution of the chordate karyotype.</title>
        <authorList>
            <consortium name="US DOE Joint Genome Institute (JGI-PGF)"/>
            <person name="Putnam N.H."/>
            <person name="Butts T."/>
            <person name="Ferrier D.E.K."/>
            <person name="Furlong R.F."/>
            <person name="Hellsten U."/>
            <person name="Kawashima T."/>
            <person name="Robinson-Rechavi M."/>
            <person name="Shoguchi E."/>
            <person name="Terry A."/>
            <person name="Yu J.-K."/>
            <person name="Benito-Gutierrez E.L."/>
            <person name="Dubchak I."/>
            <person name="Garcia-Fernandez J."/>
            <person name="Gibson-Brown J.J."/>
            <person name="Grigoriev I.V."/>
            <person name="Horton A.C."/>
            <person name="de Jong P.J."/>
            <person name="Jurka J."/>
            <person name="Kapitonov V.V."/>
            <person name="Kohara Y."/>
            <person name="Kuroki Y."/>
            <person name="Lindquist E."/>
            <person name="Lucas S."/>
            <person name="Osoegawa K."/>
            <person name="Pennacchio L.A."/>
            <person name="Salamov A.A."/>
            <person name="Satou Y."/>
            <person name="Sauka-Spengler T."/>
            <person name="Schmutz J."/>
            <person name="Shin-I T."/>
            <person name="Toyoda A."/>
            <person name="Bronner-Fraser M."/>
            <person name="Fujiyama A."/>
            <person name="Holland L.Z."/>
            <person name="Holland P.W.H."/>
            <person name="Satoh N."/>
            <person name="Rokhsar D.S."/>
        </authorList>
    </citation>
    <scope>NUCLEOTIDE SEQUENCE [LARGE SCALE GENOMIC DNA]</scope>
    <source>
        <strain evidence="14">S238N-H82</strain>
        <tissue evidence="14">Testes</tissue>
    </source>
</reference>
<dbReference type="InterPro" id="IPR000436">
    <property type="entry name" value="Sushi_SCR_CCP_dom"/>
</dbReference>
<keyword evidence="8" id="KW-0130">Cell adhesion</keyword>
<dbReference type="Gene3D" id="2.10.70.10">
    <property type="entry name" value="Complement Module, domain 1"/>
    <property type="match status" value="5"/>
</dbReference>
<feature type="domain" description="Sushi" evidence="13">
    <location>
        <begin position="211"/>
        <end position="269"/>
    </location>
</feature>
<keyword evidence="3" id="KW-0245">EGF-like domain</keyword>
<comment type="caution">
    <text evidence="11">Lacks conserved residue(s) required for the propagation of feature annotation.</text>
</comment>
<dbReference type="Pfam" id="PF00084">
    <property type="entry name" value="Sushi"/>
    <property type="match status" value="5"/>
</dbReference>
<keyword evidence="5 12" id="KW-0732">Signal</keyword>
<sequence>MRSNLWISAILVLVLLETIDGGRCPRRFRRRGCRALTLPNTIRSNCQAPFRCGDECRYECVPGCVKRTGARVRVCRFGRYWRGGRGLKCSCRPCGAPPDVRYAGVSGCTAPFTAGTTCSYQCNTGFRRVGGGEIRMCVDGRWEGSTLNCAAIPCPTLTVPAFGSLTPPGPHSYPIRVTFTCNTGYALNGASSTTCQANGTWSDPVPTCTPVQCPTLTAPANGVLIPIGATSYQVRVMFICNPGYHLNGASSVTCRADGTWSNSAPTCTPRVCPTLTPPTNGALSPPGPAYSYPNQVTVTCNPGYQLNGVSPMTCQADGTWSNPVGTCTPRCPDLTAPVNGARTPPTGENSYQDVITFTCNVGYVRTGAFDTTCQADGTWSNPVPTCTRMMI</sequence>
<dbReference type="GO" id="GO:0007155">
    <property type="term" value="P:cell adhesion"/>
    <property type="evidence" value="ECO:0007669"/>
    <property type="project" value="UniProtKB-KW"/>
</dbReference>
<dbReference type="InterPro" id="IPR035976">
    <property type="entry name" value="Sushi/SCR/CCP_sf"/>
</dbReference>
<dbReference type="InterPro" id="IPR051277">
    <property type="entry name" value="SEZ6_CSMD_C4BPB_Regulators"/>
</dbReference>
<evidence type="ECO:0000256" key="4">
    <source>
        <dbReference type="ARBA" id="ARBA00022659"/>
    </source>
</evidence>
<feature type="disulfide bond" evidence="11">
    <location>
        <begin position="300"/>
        <end position="327"/>
    </location>
</feature>
<keyword evidence="6" id="KW-0677">Repeat</keyword>
<dbReference type="EMBL" id="GG666500">
    <property type="protein sequence ID" value="EEN62067.1"/>
    <property type="molecule type" value="Genomic_DNA"/>
</dbReference>
<dbReference type="GO" id="GO:0005576">
    <property type="term" value="C:extracellular region"/>
    <property type="evidence" value="ECO:0007669"/>
    <property type="project" value="UniProtKB-SubCell"/>
</dbReference>
<evidence type="ECO:0000256" key="6">
    <source>
        <dbReference type="ARBA" id="ARBA00022737"/>
    </source>
</evidence>
<evidence type="ECO:0000313" key="14">
    <source>
        <dbReference type="EMBL" id="EEN62067.1"/>
    </source>
</evidence>
<feature type="chain" id="PRO_5002935465" description="Sushi domain-containing protein" evidence="12">
    <location>
        <begin position="22"/>
        <end position="391"/>
    </location>
</feature>
<organism>
    <name type="scientific">Branchiostoma floridae</name>
    <name type="common">Florida lancelet</name>
    <name type="synonym">Amphioxus</name>
    <dbReference type="NCBI Taxonomy" id="7739"/>
    <lineage>
        <taxon>Eukaryota</taxon>
        <taxon>Metazoa</taxon>
        <taxon>Chordata</taxon>
        <taxon>Cephalochordata</taxon>
        <taxon>Leptocardii</taxon>
        <taxon>Amphioxiformes</taxon>
        <taxon>Branchiostomatidae</taxon>
        <taxon>Branchiostoma</taxon>
    </lineage>
</organism>
<feature type="domain" description="Sushi" evidence="13">
    <location>
        <begin position="339"/>
        <end position="388"/>
    </location>
</feature>
<accession>C3YC35</accession>
<keyword evidence="2" id="KW-0964">Secreted</keyword>
<evidence type="ECO:0000259" key="13">
    <source>
        <dbReference type="PROSITE" id="PS50923"/>
    </source>
</evidence>
<evidence type="ECO:0000256" key="8">
    <source>
        <dbReference type="ARBA" id="ARBA00022889"/>
    </source>
</evidence>
<feature type="disulfide bond" evidence="11">
    <location>
        <begin position="122"/>
        <end position="149"/>
    </location>
</feature>
<feature type="domain" description="Sushi" evidence="13">
    <location>
        <begin position="92"/>
        <end position="151"/>
    </location>
</feature>
<dbReference type="PANTHER" id="PTHR45656:SF4">
    <property type="entry name" value="PROTEIN CBR-CLEC-78"/>
    <property type="match status" value="1"/>
</dbReference>
<evidence type="ECO:0000256" key="12">
    <source>
        <dbReference type="SAM" id="SignalP"/>
    </source>
</evidence>
<feature type="disulfide bond" evidence="11">
    <location>
        <begin position="94"/>
        <end position="137"/>
    </location>
</feature>
<evidence type="ECO:0000256" key="5">
    <source>
        <dbReference type="ARBA" id="ARBA00022729"/>
    </source>
</evidence>
<feature type="disulfide bond" evidence="11">
    <location>
        <begin position="240"/>
        <end position="267"/>
    </location>
</feature>
<protein>
    <recommendedName>
        <fullName evidence="13">Sushi domain-containing protein</fullName>
    </recommendedName>
</protein>
<dbReference type="PROSITE" id="PS50923">
    <property type="entry name" value="SUSHI"/>
    <property type="match status" value="5"/>
</dbReference>
<proteinExistence type="predicted"/>
<dbReference type="SUPFAM" id="SSF57535">
    <property type="entry name" value="Complement control module/SCR domain"/>
    <property type="match status" value="5"/>
</dbReference>
<keyword evidence="10" id="KW-0325">Glycoprotein</keyword>
<feature type="disulfide bond" evidence="11">
    <location>
        <begin position="359"/>
        <end position="386"/>
    </location>
</feature>
<dbReference type="PANTHER" id="PTHR45656">
    <property type="entry name" value="PROTEIN CBR-CLEC-78"/>
    <property type="match status" value="1"/>
</dbReference>
<keyword evidence="7" id="KW-0106">Calcium</keyword>
<feature type="domain" description="Sushi" evidence="13">
    <location>
        <begin position="152"/>
        <end position="210"/>
    </location>
</feature>
<evidence type="ECO:0000256" key="1">
    <source>
        <dbReference type="ARBA" id="ARBA00004613"/>
    </source>
</evidence>